<reference evidence="2" key="1">
    <citation type="submission" date="2016-11" db="UniProtKB">
        <authorList>
            <consortium name="WormBaseParasite"/>
        </authorList>
    </citation>
    <scope>IDENTIFICATION</scope>
</reference>
<dbReference type="AlphaFoldDB" id="A0A1I7YHF4"/>
<name>A0A1I7YHF4_9BILA</name>
<proteinExistence type="predicted"/>
<protein>
    <submittedName>
        <fullName evidence="2">Peptidase_M13_N domain-containing protein</fullName>
    </submittedName>
</protein>
<evidence type="ECO:0000313" key="1">
    <source>
        <dbReference type="Proteomes" id="UP000095287"/>
    </source>
</evidence>
<sequence length="174" mass="18998">RDGVRNGEHDRSDEERPPEGLAIQVVFIYPGQLQEAARSGCGAAWRSTSQGFMATTLSVIDHRTSGSDMSVDLRDSTSDSAKIDRTRSSLATTTVVSFFVDKRHKHKNIILWPCWLSLLAFVVSFSGSPSSPVRTRTNLETLGAPPSVTHALQVLPKVPEEAEDFCFDAFDGCG</sequence>
<organism evidence="1 2">
    <name type="scientific">Steinernema glaseri</name>
    <dbReference type="NCBI Taxonomy" id="37863"/>
    <lineage>
        <taxon>Eukaryota</taxon>
        <taxon>Metazoa</taxon>
        <taxon>Ecdysozoa</taxon>
        <taxon>Nematoda</taxon>
        <taxon>Chromadorea</taxon>
        <taxon>Rhabditida</taxon>
        <taxon>Tylenchina</taxon>
        <taxon>Panagrolaimomorpha</taxon>
        <taxon>Strongyloidoidea</taxon>
        <taxon>Steinernematidae</taxon>
        <taxon>Steinernema</taxon>
    </lineage>
</organism>
<evidence type="ECO:0000313" key="2">
    <source>
        <dbReference type="WBParaSite" id="L893_g16336.t1"/>
    </source>
</evidence>
<dbReference type="WBParaSite" id="L893_g16336.t1">
    <property type="protein sequence ID" value="L893_g16336.t1"/>
    <property type="gene ID" value="L893_g16336"/>
</dbReference>
<keyword evidence="1" id="KW-1185">Reference proteome</keyword>
<dbReference type="Proteomes" id="UP000095287">
    <property type="component" value="Unplaced"/>
</dbReference>
<accession>A0A1I7YHF4</accession>